<dbReference type="AlphaFoldDB" id="A0A8S0QFU7"/>
<feature type="region of interest" description="Disordered" evidence="1">
    <location>
        <begin position="13"/>
        <end position="41"/>
    </location>
</feature>
<evidence type="ECO:0000256" key="1">
    <source>
        <dbReference type="SAM" id="MobiDB-lite"/>
    </source>
</evidence>
<keyword evidence="3" id="KW-1185">Reference proteome</keyword>
<evidence type="ECO:0000313" key="2">
    <source>
        <dbReference type="EMBL" id="CAA2964602.1"/>
    </source>
</evidence>
<dbReference type="Gramene" id="OE9A070906T1">
    <property type="protein sequence ID" value="OE9A070906C1"/>
    <property type="gene ID" value="OE9A070906"/>
</dbReference>
<dbReference type="Proteomes" id="UP000594638">
    <property type="component" value="Unassembled WGS sequence"/>
</dbReference>
<feature type="region of interest" description="Disordered" evidence="1">
    <location>
        <begin position="129"/>
        <end position="163"/>
    </location>
</feature>
<name>A0A8S0QFU7_OLEEU</name>
<evidence type="ECO:0000313" key="3">
    <source>
        <dbReference type="Proteomes" id="UP000594638"/>
    </source>
</evidence>
<dbReference type="EMBL" id="CACTIH010001826">
    <property type="protein sequence ID" value="CAA2964602.1"/>
    <property type="molecule type" value="Genomic_DNA"/>
</dbReference>
<protein>
    <submittedName>
        <fullName evidence="2">Uncharacterized protein</fullName>
    </submittedName>
</protein>
<gene>
    <name evidence="2" type="ORF">OLEA9_A070906</name>
</gene>
<accession>A0A8S0QFU7</accession>
<feature type="compositionally biased region" description="Polar residues" evidence="1">
    <location>
        <begin position="140"/>
        <end position="163"/>
    </location>
</feature>
<sequence>MAALLYKCRVSAEPAPGEGARPRVLAPPESAEPPGSVTSGRRRLLEKKKTEPVSIFFLLNREGEFVTSFSSLAAGWDWKGSSSNLLHFHFVDRFRKIAAVCRLQAETRTRSKARLLQASSAPAVLVPPAAVLPRGPSHPTPTANWSTSPSSIVNGQQSTVNPP</sequence>
<proteinExistence type="predicted"/>
<organism evidence="2 3">
    <name type="scientific">Olea europaea subsp. europaea</name>
    <dbReference type="NCBI Taxonomy" id="158383"/>
    <lineage>
        <taxon>Eukaryota</taxon>
        <taxon>Viridiplantae</taxon>
        <taxon>Streptophyta</taxon>
        <taxon>Embryophyta</taxon>
        <taxon>Tracheophyta</taxon>
        <taxon>Spermatophyta</taxon>
        <taxon>Magnoliopsida</taxon>
        <taxon>eudicotyledons</taxon>
        <taxon>Gunneridae</taxon>
        <taxon>Pentapetalae</taxon>
        <taxon>asterids</taxon>
        <taxon>lamiids</taxon>
        <taxon>Lamiales</taxon>
        <taxon>Oleaceae</taxon>
        <taxon>Oleeae</taxon>
        <taxon>Olea</taxon>
    </lineage>
</organism>
<comment type="caution">
    <text evidence="2">The sequence shown here is derived from an EMBL/GenBank/DDBJ whole genome shotgun (WGS) entry which is preliminary data.</text>
</comment>
<reference evidence="2 3" key="1">
    <citation type="submission" date="2019-12" db="EMBL/GenBank/DDBJ databases">
        <authorList>
            <person name="Alioto T."/>
            <person name="Alioto T."/>
            <person name="Gomez Garrido J."/>
        </authorList>
    </citation>
    <scope>NUCLEOTIDE SEQUENCE [LARGE SCALE GENOMIC DNA]</scope>
</reference>